<evidence type="ECO:0000256" key="8">
    <source>
        <dbReference type="SAM" id="SignalP"/>
    </source>
</evidence>
<evidence type="ECO:0000256" key="4">
    <source>
        <dbReference type="ARBA" id="ARBA00023002"/>
    </source>
</evidence>
<dbReference type="InterPro" id="IPR002401">
    <property type="entry name" value="Cyt_P450_E_grp-I"/>
</dbReference>
<reference evidence="9" key="1">
    <citation type="journal article" date="2022" name="Cell">
        <title>Repeat-based holocentromeres influence genome architecture and karyotype evolution.</title>
        <authorList>
            <person name="Hofstatter P.G."/>
            <person name="Thangavel G."/>
            <person name="Lux T."/>
            <person name="Neumann P."/>
            <person name="Vondrak T."/>
            <person name="Novak P."/>
            <person name="Zhang M."/>
            <person name="Costa L."/>
            <person name="Castellani M."/>
            <person name="Scott A."/>
            <person name="Toegelov H."/>
            <person name="Fuchs J."/>
            <person name="Mata-Sucre Y."/>
            <person name="Dias Y."/>
            <person name="Vanzela A.L.L."/>
            <person name="Huettel B."/>
            <person name="Almeida C.C.S."/>
            <person name="Simkova H."/>
            <person name="Souza G."/>
            <person name="Pedrosa-Harand A."/>
            <person name="Macas J."/>
            <person name="Mayer K.F.X."/>
            <person name="Houben A."/>
            <person name="Marques A."/>
        </authorList>
    </citation>
    <scope>NUCLEOTIDE SEQUENCE</scope>
    <source>
        <strain evidence="9">RhyBre1mFocal</strain>
    </source>
</reference>
<keyword evidence="7" id="KW-0503">Monooxygenase</keyword>
<dbReference type="InterPro" id="IPR001128">
    <property type="entry name" value="Cyt_P450"/>
</dbReference>
<name>A0A9Q0HST2_9POAL</name>
<dbReference type="PANTHER" id="PTHR47955">
    <property type="entry name" value="CYTOCHROME P450 FAMILY 71 PROTEIN"/>
    <property type="match status" value="1"/>
</dbReference>
<keyword evidence="4 7" id="KW-0560">Oxidoreductase</keyword>
<dbReference type="GO" id="GO:0004497">
    <property type="term" value="F:monooxygenase activity"/>
    <property type="evidence" value="ECO:0007669"/>
    <property type="project" value="UniProtKB-KW"/>
</dbReference>
<evidence type="ECO:0000256" key="3">
    <source>
        <dbReference type="ARBA" id="ARBA00022723"/>
    </source>
</evidence>
<feature type="signal peptide" evidence="8">
    <location>
        <begin position="1"/>
        <end position="25"/>
    </location>
</feature>
<evidence type="ECO:0000313" key="9">
    <source>
        <dbReference type="EMBL" id="KAJ1697106.1"/>
    </source>
</evidence>
<dbReference type="PROSITE" id="PS00086">
    <property type="entry name" value="CYTOCHROME_P450"/>
    <property type="match status" value="1"/>
</dbReference>
<feature type="chain" id="PRO_5040151198" description="Cytochrome P450" evidence="8">
    <location>
        <begin position="26"/>
        <end position="496"/>
    </location>
</feature>
<organism evidence="9 10">
    <name type="scientific">Rhynchospora breviuscula</name>
    <dbReference type="NCBI Taxonomy" id="2022672"/>
    <lineage>
        <taxon>Eukaryota</taxon>
        <taxon>Viridiplantae</taxon>
        <taxon>Streptophyta</taxon>
        <taxon>Embryophyta</taxon>
        <taxon>Tracheophyta</taxon>
        <taxon>Spermatophyta</taxon>
        <taxon>Magnoliopsida</taxon>
        <taxon>Liliopsida</taxon>
        <taxon>Poales</taxon>
        <taxon>Cyperaceae</taxon>
        <taxon>Cyperoideae</taxon>
        <taxon>Rhynchosporeae</taxon>
        <taxon>Rhynchospora</taxon>
    </lineage>
</organism>
<keyword evidence="3 6" id="KW-0479">Metal-binding</keyword>
<comment type="cofactor">
    <cofactor evidence="6">
        <name>heme</name>
        <dbReference type="ChEBI" id="CHEBI:30413"/>
    </cofactor>
</comment>
<dbReference type="GO" id="GO:0005506">
    <property type="term" value="F:iron ion binding"/>
    <property type="evidence" value="ECO:0007669"/>
    <property type="project" value="InterPro"/>
</dbReference>
<evidence type="ECO:0000256" key="1">
    <source>
        <dbReference type="ARBA" id="ARBA00010617"/>
    </source>
</evidence>
<keyword evidence="2 6" id="KW-0349">Heme</keyword>
<comment type="caution">
    <text evidence="9">The sequence shown here is derived from an EMBL/GenBank/DDBJ whole genome shotgun (WGS) entry which is preliminary data.</text>
</comment>
<dbReference type="PANTHER" id="PTHR47955:SF8">
    <property type="entry name" value="CYTOCHROME P450 71D11-LIKE"/>
    <property type="match status" value="1"/>
</dbReference>
<evidence type="ECO:0000256" key="7">
    <source>
        <dbReference type="RuleBase" id="RU000461"/>
    </source>
</evidence>
<keyword evidence="5 6" id="KW-0408">Iron</keyword>
<dbReference type="Gene3D" id="1.10.630.10">
    <property type="entry name" value="Cytochrome P450"/>
    <property type="match status" value="1"/>
</dbReference>
<dbReference type="EMBL" id="JAMQYH010000002">
    <property type="protein sequence ID" value="KAJ1697106.1"/>
    <property type="molecule type" value="Genomic_DNA"/>
</dbReference>
<dbReference type="OrthoDB" id="2789670at2759"/>
<dbReference type="GO" id="GO:0016705">
    <property type="term" value="F:oxidoreductase activity, acting on paired donors, with incorporation or reduction of molecular oxygen"/>
    <property type="evidence" value="ECO:0007669"/>
    <property type="project" value="InterPro"/>
</dbReference>
<evidence type="ECO:0008006" key="11">
    <source>
        <dbReference type="Google" id="ProtNLM"/>
    </source>
</evidence>
<dbReference type="PRINTS" id="PR00463">
    <property type="entry name" value="EP450I"/>
</dbReference>
<evidence type="ECO:0000256" key="6">
    <source>
        <dbReference type="PIRSR" id="PIRSR602401-1"/>
    </source>
</evidence>
<keyword evidence="10" id="KW-1185">Reference proteome</keyword>
<sequence>MASYYLWLPLLLLPLLLLLKSKSNSLKNNYKLPPGPWTLPVIGSLHHLISASLPHHALRNLSQRYGDLMFLQLGEQPAIVVSSSKAAREILKTHDLTFCARPVYSTVKIMYYGGNDIAFAPYGEHWRQVRKICTLELLSSKQVLSFRSIREDEVGSFLRQISSMSSSGQIVNLSEGLLAVTNNVLLRAIMGSKFKDQKPVLDDILKSFELTAGFNIANLFPSSHIASLISGTVRKAEECHRSFDRLLDNLIRDHKERGVDGEVEDLLAVLLRLHDEDQALSMDTVKAIVFDLIAAGTDSSSATVDWAMAELMKNPEVMKKAQTEVRQQFQGHENITESDLTCLNFVHPIIKETLRLHPPGPVNPRLCQESCKIMGYDIPKGTNVLLNTWTIGRDSKYWKDADEFKPERFSGSRSDMNFNGTNFEFIPFGSGRRICPGLSFAVAIVELTLANLLYHFNWELPCGMTPDQVDMTETFGLTTRRKSPLLLYAQPHHVCS</sequence>
<dbReference type="Proteomes" id="UP001151287">
    <property type="component" value="Unassembled WGS sequence"/>
</dbReference>
<dbReference type="FunFam" id="1.10.630.10:FF:000064">
    <property type="entry name" value="Cytochrome P450 monooxygenase"/>
    <property type="match status" value="1"/>
</dbReference>
<dbReference type="InterPro" id="IPR036396">
    <property type="entry name" value="Cyt_P450_sf"/>
</dbReference>
<comment type="similarity">
    <text evidence="1 7">Belongs to the cytochrome P450 family.</text>
</comment>
<proteinExistence type="inferred from homology"/>
<dbReference type="Pfam" id="PF00067">
    <property type="entry name" value="p450"/>
    <property type="match status" value="1"/>
</dbReference>
<evidence type="ECO:0000256" key="2">
    <source>
        <dbReference type="ARBA" id="ARBA00022617"/>
    </source>
</evidence>
<accession>A0A9Q0HST2</accession>
<dbReference type="AlphaFoldDB" id="A0A9Q0HST2"/>
<gene>
    <name evidence="9" type="ORF">LUZ63_005618</name>
</gene>
<evidence type="ECO:0000313" key="10">
    <source>
        <dbReference type="Proteomes" id="UP001151287"/>
    </source>
</evidence>
<evidence type="ECO:0000256" key="5">
    <source>
        <dbReference type="ARBA" id="ARBA00023004"/>
    </source>
</evidence>
<dbReference type="SUPFAM" id="SSF48264">
    <property type="entry name" value="Cytochrome P450"/>
    <property type="match status" value="1"/>
</dbReference>
<dbReference type="GO" id="GO:0020037">
    <property type="term" value="F:heme binding"/>
    <property type="evidence" value="ECO:0007669"/>
    <property type="project" value="InterPro"/>
</dbReference>
<dbReference type="PRINTS" id="PR00385">
    <property type="entry name" value="P450"/>
</dbReference>
<protein>
    <recommendedName>
        <fullName evidence="11">Cytochrome P450</fullName>
    </recommendedName>
</protein>
<dbReference type="CDD" id="cd11072">
    <property type="entry name" value="CYP71-like"/>
    <property type="match status" value="1"/>
</dbReference>
<keyword evidence="8" id="KW-0732">Signal</keyword>
<dbReference type="InterPro" id="IPR017972">
    <property type="entry name" value="Cyt_P450_CS"/>
</dbReference>
<feature type="binding site" description="axial binding residue" evidence="6">
    <location>
        <position position="435"/>
    </location>
    <ligand>
        <name>heme</name>
        <dbReference type="ChEBI" id="CHEBI:30413"/>
    </ligand>
    <ligandPart>
        <name>Fe</name>
        <dbReference type="ChEBI" id="CHEBI:18248"/>
    </ligandPart>
</feature>